<dbReference type="KEGG" id="ghl:GM160_02180"/>
<dbReference type="Proteomes" id="UP000427716">
    <property type="component" value="Chromosome"/>
</dbReference>
<dbReference type="GO" id="GO:0051301">
    <property type="term" value="P:cell division"/>
    <property type="evidence" value="ECO:0007669"/>
    <property type="project" value="InterPro"/>
</dbReference>
<keyword evidence="3" id="KW-1185">Reference proteome</keyword>
<dbReference type="SUPFAM" id="SSF53067">
    <property type="entry name" value="Actin-like ATPase domain"/>
    <property type="match status" value="2"/>
</dbReference>
<dbReference type="Gene3D" id="3.30.1490.300">
    <property type="match status" value="1"/>
</dbReference>
<accession>A0A6I6D1Q1</accession>
<gene>
    <name evidence="2" type="primary">pilM</name>
    <name evidence="2" type="ORF">GM160_02180</name>
</gene>
<dbReference type="Pfam" id="PF11104">
    <property type="entry name" value="PilM_2"/>
    <property type="match status" value="1"/>
</dbReference>
<evidence type="ECO:0000313" key="3">
    <source>
        <dbReference type="Proteomes" id="UP000427716"/>
    </source>
</evidence>
<dbReference type="InterPro" id="IPR005883">
    <property type="entry name" value="PilM"/>
</dbReference>
<feature type="domain" description="SHS2" evidence="1">
    <location>
        <begin position="12"/>
        <end position="188"/>
    </location>
</feature>
<dbReference type="PIRSF" id="PIRSF019169">
    <property type="entry name" value="PilM"/>
    <property type="match status" value="1"/>
</dbReference>
<dbReference type="PANTHER" id="PTHR32432">
    <property type="entry name" value="CELL DIVISION PROTEIN FTSA-RELATED"/>
    <property type="match status" value="1"/>
</dbReference>
<proteinExistence type="predicted"/>
<evidence type="ECO:0000259" key="1">
    <source>
        <dbReference type="SMART" id="SM00842"/>
    </source>
</evidence>
<evidence type="ECO:0000313" key="2">
    <source>
        <dbReference type="EMBL" id="QGT77793.1"/>
    </source>
</evidence>
<dbReference type="InterPro" id="IPR050696">
    <property type="entry name" value="FtsA/MreB"/>
</dbReference>
<dbReference type="CDD" id="cd24049">
    <property type="entry name" value="ASKHA_NBD_PilM"/>
    <property type="match status" value="1"/>
</dbReference>
<dbReference type="EMBL" id="CP046415">
    <property type="protein sequence ID" value="QGT77793.1"/>
    <property type="molecule type" value="Genomic_DNA"/>
</dbReference>
<dbReference type="InterPro" id="IPR043129">
    <property type="entry name" value="ATPase_NBD"/>
</dbReference>
<dbReference type="Gene3D" id="3.30.420.40">
    <property type="match status" value="2"/>
</dbReference>
<dbReference type="AlphaFoldDB" id="A0A6I6D1Q1"/>
<reference evidence="2 3" key="1">
    <citation type="submission" date="2019-11" db="EMBL/GenBank/DDBJ databases">
        <authorList>
            <person name="Zhang J."/>
            <person name="Sun C."/>
        </authorList>
    </citation>
    <scope>NUCLEOTIDE SEQUENCE [LARGE SCALE GENOMIC DNA]</scope>
    <source>
        <strain evidence="3">sp2</strain>
    </source>
</reference>
<organism evidence="2 3">
    <name type="scientific">Guyparkeria halophila</name>
    <dbReference type="NCBI Taxonomy" id="47960"/>
    <lineage>
        <taxon>Bacteria</taxon>
        <taxon>Pseudomonadati</taxon>
        <taxon>Pseudomonadota</taxon>
        <taxon>Gammaproteobacteria</taxon>
        <taxon>Chromatiales</taxon>
        <taxon>Thioalkalibacteraceae</taxon>
        <taxon>Guyparkeria</taxon>
    </lineage>
</organism>
<dbReference type="SMART" id="SM00842">
    <property type="entry name" value="FtsA"/>
    <property type="match status" value="1"/>
</dbReference>
<dbReference type="PANTHER" id="PTHR32432:SF3">
    <property type="entry name" value="ETHANOLAMINE UTILIZATION PROTEIN EUTJ"/>
    <property type="match status" value="1"/>
</dbReference>
<dbReference type="NCBIfam" id="TIGR01175">
    <property type="entry name" value="pilM"/>
    <property type="match status" value="1"/>
</dbReference>
<sequence>MTVPLFSAKPARLGVDISSTAVKLIQLEKRRGGYRTTAFAIEPLPQGAVQGKSITDTEAVADALTRAVRRARVKGRHLCMAVPTSSAVSRVLHIDNPGDEFELEEQVRLEADQYIPFPIDEVNFDFEPVQTDILGKQKKRRSGEAEGVDVLMAATRTDNVDSRVAVAEAAGMTVDVVDIESFALQNAFTEILAPTLAPEERSQPVAVFDLGDTTTTLSIFVGDDIVYTREHEGGGQQLTSEIAAQYGLSLEEAEERKRDDSLPEDYPRKVLQPYLDSLAMNVERFIQYYYSESSGSTVNLILLGGGAANTAGAVERINNETGVPTRLANPFAALAKGPGVSAEQMARHGTAMLIACGLALRSFD</sequence>
<name>A0A6I6D1Q1_9GAMM</name>
<protein>
    <submittedName>
        <fullName evidence="2">Type IV pilus assembly protein PilM</fullName>
    </submittedName>
</protein>
<dbReference type="InterPro" id="IPR003494">
    <property type="entry name" value="SHS2_FtsA"/>
</dbReference>